<organism evidence="5">
    <name type="scientific">Bradysia odoriphaga</name>
    <dbReference type="NCBI Taxonomy" id="1564500"/>
    <lineage>
        <taxon>Eukaryota</taxon>
        <taxon>Metazoa</taxon>
        <taxon>Ecdysozoa</taxon>
        <taxon>Arthropoda</taxon>
        <taxon>Hexapoda</taxon>
        <taxon>Insecta</taxon>
        <taxon>Pterygota</taxon>
        <taxon>Neoptera</taxon>
        <taxon>Endopterygota</taxon>
        <taxon>Diptera</taxon>
        <taxon>Nematocera</taxon>
        <taxon>Sciaroidea</taxon>
        <taxon>Sciaridae</taxon>
        <taxon>Bradysia</taxon>
    </lineage>
</organism>
<dbReference type="CDD" id="cd23992">
    <property type="entry name" value="PBP_GOBP"/>
    <property type="match status" value="1"/>
</dbReference>
<dbReference type="GO" id="GO:0005549">
    <property type="term" value="F:odorant binding"/>
    <property type="evidence" value="ECO:0007669"/>
    <property type="project" value="InterPro"/>
</dbReference>
<dbReference type="GO" id="GO:0005576">
    <property type="term" value="C:extracellular region"/>
    <property type="evidence" value="ECO:0007669"/>
    <property type="project" value="UniProtKB-SubCell"/>
</dbReference>
<dbReference type="SUPFAM" id="SSF47565">
    <property type="entry name" value="Insect pheromone/odorant-binding proteins"/>
    <property type="match status" value="1"/>
</dbReference>
<gene>
    <name evidence="5" type="primary">OBP37</name>
</gene>
<dbReference type="AlphaFoldDB" id="A0A2S0X9J1"/>
<keyword evidence="3" id="KW-0964">Secreted</keyword>
<dbReference type="InterPro" id="IPR006170">
    <property type="entry name" value="PBP/GOBP"/>
</dbReference>
<dbReference type="EMBL" id="MG544157">
    <property type="protein sequence ID" value="AWC08448.1"/>
    <property type="molecule type" value="mRNA"/>
</dbReference>
<accession>A0A2S0X9J1</accession>
<dbReference type="Pfam" id="PF01395">
    <property type="entry name" value="PBP_GOBP"/>
    <property type="match status" value="1"/>
</dbReference>
<evidence type="ECO:0000256" key="4">
    <source>
        <dbReference type="SAM" id="SignalP"/>
    </source>
</evidence>
<evidence type="ECO:0000256" key="2">
    <source>
        <dbReference type="ARBA" id="ARBA00008098"/>
    </source>
</evidence>
<keyword evidence="4" id="KW-0732">Signal</keyword>
<protein>
    <submittedName>
        <fullName evidence="5">Odorant-binding protein 37</fullName>
    </submittedName>
</protein>
<sequence>MKLLFCVVFVSIAVASVTSTREELEKKTAECRKKISSMQDLSHQEMKCLGACYLEKLEVMDKANKLVPKKLDVLMDPTIKSNNGKFFKDVSKNIAEKCKTVTDKDKCEAALKIVTCIHDEAKKVGFNEDVMY</sequence>
<proteinExistence type="evidence at transcript level"/>
<reference evidence="5" key="1">
    <citation type="journal article" date="2018" name="Front. Physiol.">
        <title>Sex- and Tissue-Specific Expression Profiles of Odorant Binding Protein and Chemosensory Protein Genes in Bradysia odoriphaga (Diptera: Sciaridae).</title>
        <authorList>
            <person name="Zhao Y."/>
            <person name="Ding J."/>
            <person name="Zhang Z."/>
            <person name="Liu F."/>
            <person name="Zhou C."/>
            <person name="Mu W."/>
        </authorList>
    </citation>
    <scope>NUCLEOTIDE SEQUENCE</scope>
</reference>
<evidence type="ECO:0000256" key="3">
    <source>
        <dbReference type="ARBA" id="ARBA00022525"/>
    </source>
</evidence>
<dbReference type="InterPro" id="IPR036728">
    <property type="entry name" value="PBP_GOBP_sf"/>
</dbReference>
<comment type="subcellular location">
    <subcellularLocation>
        <location evidence="1">Secreted</location>
    </subcellularLocation>
</comment>
<evidence type="ECO:0000313" key="5">
    <source>
        <dbReference type="EMBL" id="AWC08448.1"/>
    </source>
</evidence>
<feature type="chain" id="PRO_5015391741" evidence="4">
    <location>
        <begin position="20"/>
        <end position="132"/>
    </location>
</feature>
<name>A0A2S0X9J1_9DIPT</name>
<evidence type="ECO:0000256" key="1">
    <source>
        <dbReference type="ARBA" id="ARBA00004613"/>
    </source>
</evidence>
<comment type="similarity">
    <text evidence="2">Belongs to the PBP/GOBP family.</text>
</comment>
<dbReference type="Gene3D" id="1.10.238.20">
    <property type="entry name" value="Pheromone/general odorant binding protein domain"/>
    <property type="match status" value="1"/>
</dbReference>
<feature type="signal peptide" evidence="4">
    <location>
        <begin position="1"/>
        <end position="19"/>
    </location>
</feature>